<keyword evidence="1" id="KW-0812">Transmembrane</keyword>
<evidence type="ECO:0000256" key="1">
    <source>
        <dbReference type="SAM" id="Phobius"/>
    </source>
</evidence>
<sequence length="78" mass="8936">MVIAATIIWIIGMVMVLVFGFAVALTGELHEEEPLDRLFKSWGGTRFYSLYFLILILCLPIWPLILVSIWIVALVRGW</sequence>
<dbReference type="EMBL" id="MH590589">
    <property type="protein sequence ID" value="AXH68869.1"/>
    <property type="molecule type" value="Genomic_DNA"/>
</dbReference>
<evidence type="ECO:0000313" key="2">
    <source>
        <dbReference type="EMBL" id="AXH68869.1"/>
    </source>
</evidence>
<evidence type="ECO:0000313" key="3">
    <source>
        <dbReference type="Proteomes" id="UP000259914"/>
    </source>
</evidence>
<gene>
    <name evidence="2" type="primary">190</name>
    <name evidence="2" type="ORF">SEA_SPARKLEGODDESS_190</name>
</gene>
<feature type="transmembrane region" description="Helical" evidence="1">
    <location>
        <begin position="47"/>
        <end position="75"/>
    </location>
</feature>
<accession>A0A345ME88</accession>
<organism evidence="2 3">
    <name type="scientific">Streptomyces phage SparkleGoddess</name>
    <dbReference type="NCBI Taxonomy" id="2283305"/>
    <lineage>
        <taxon>Viruses</taxon>
        <taxon>Duplodnaviria</taxon>
        <taxon>Heunggongvirae</taxon>
        <taxon>Uroviricota</taxon>
        <taxon>Caudoviricetes</taxon>
        <taxon>Stanwilliamsviridae</taxon>
        <taxon>Loccivirinae</taxon>
        <taxon>Gilsonvirus</taxon>
        <taxon>Gilsonvirus comrade</taxon>
    </lineage>
</organism>
<keyword evidence="1" id="KW-0472">Membrane</keyword>
<keyword evidence="1" id="KW-1133">Transmembrane helix</keyword>
<protein>
    <submittedName>
        <fullName evidence="2">Uncharacterized protein</fullName>
    </submittedName>
</protein>
<dbReference type="Proteomes" id="UP000259914">
    <property type="component" value="Segment"/>
</dbReference>
<feature type="transmembrane region" description="Helical" evidence="1">
    <location>
        <begin position="7"/>
        <end position="27"/>
    </location>
</feature>
<name>A0A345ME88_9CAUD</name>
<proteinExistence type="predicted"/>
<reference evidence="2 3" key="1">
    <citation type="submission" date="2018-07" db="EMBL/GenBank/DDBJ databases">
        <authorList>
            <person name="Dixon J."/>
            <person name="Knudsen H.R."/>
            <person name="Rock W."/>
            <person name="Scott A.N."/>
            <person name="Walsdorf S.L."/>
            <person name="Layton S.R."/>
            <person name="Nayek S."/>
            <person name="Kim T."/>
            <person name="Hughes L.E."/>
            <person name="Garlena R.A."/>
            <person name="Russell D.A."/>
            <person name="Pope W.H."/>
            <person name="Jacobs-Sera D."/>
            <person name="Hatfull G.F."/>
        </authorList>
    </citation>
    <scope>NUCLEOTIDE SEQUENCE [LARGE SCALE GENOMIC DNA]</scope>
</reference>